<organism evidence="1 2">
    <name type="scientific">Gonapodya prolifera (strain JEL478)</name>
    <name type="common">Monoblepharis prolifera</name>
    <dbReference type="NCBI Taxonomy" id="1344416"/>
    <lineage>
        <taxon>Eukaryota</taxon>
        <taxon>Fungi</taxon>
        <taxon>Fungi incertae sedis</taxon>
        <taxon>Chytridiomycota</taxon>
        <taxon>Chytridiomycota incertae sedis</taxon>
        <taxon>Monoblepharidomycetes</taxon>
        <taxon>Monoblepharidales</taxon>
        <taxon>Gonapodyaceae</taxon>
        <taxon>Gonapodya</taxon>
    </lineage>
</organism>
<dbReference type="InterPro" id="IPR012292">
    <property type="entry name" value="Globin/Proto"/>
</dbReference>
<evidence type="ECO:0000313" key="1">
    <source>
        <dbReference type="EMBL" id="KXS15350.1"/>
    </source>
</evidence>
<name>A0A139AF22_GONPJ</name>
<evidence type="ECO:0000313" key="2">
    <source>
        <dbReference type="Proteomes" id="UP000070544"/>
    </source>
</evidence>
<gene>
    <name evidence="1" type="ORF">M427DRAFT_56709</name>
</gene>
<dbReference type="GO" id="GO:0019825">
    <property type="term" value="F:oxygen binding"/>
    <property type="evidence" value="ECO:0007669"/>
    <property type="project" value="InterPro"/>
</dbReference>
<dbReference type="SUPFAM" id="SSF46458">
    <property type="entry name" value="Globin-like"/>
    <property type="match status" value="1"/>
</dbReference>
<reference evidence="1 2" key="1">
    <citation type="journal article" date="2015" name="Genome Biol. Evol.">
        <title>Phylogenomic analyses indicate that early fungi evolved digesting cell walls of algal ancestors of land plants.</title>
        <authorList>
            <person name="Chang Y."/>
            <person name="Wang S."/>
            <person name="Sekimoto S."/>
            <person name="Aerts A.L."/>
            <person name="Choi C."/>
            <person name="Clum A."/>
            <person name="LaButti K.M."/>
            <person name="Lindquist E.A."/>
            <person name="Yee Ngan C."/>
            <person name="Ohm R.A."/>
            <person name="Salamov A.A."/>
            <person name="Grigoriev I.V."/>
            <person name="Spatafora J.W."/>
            <person name="Berbee M.L."/>
        </authorList>
    </citation>
    <scope>NUCLEOTIDE SEQUENCE [LARGE SCALE GENOMIC DNA]</scope>
    <source>
        <strain evidence="1 2">JEL478</strain>
    </source>
</reference>
<accession>A0A139AF22</accession>
<dbReference type="GO" id="GO:0020037">
    <property type="term" value="F:heme binding"/>
    <property type="evidence" value="ECO:0007669"/>
    <property type="project" value="InterPro"/>
</dbReference>
<keyword evidence="2" id="KW-1185">Reference proteome</keyword>
<dbReference type="Gene3D" id="1.10.490.10">
    <property type="entry name" value="Globins"/>
    <property type="match status" value="1"/>
</dbReference>
<proteinExistence type="predicted"/>
<dbReference type="AlphaFoldDB" id="A0A139AF22"/>
<dbReference type="EMBL" id="KQ965762">
    <property type="protein sequence ID" value="KXS15350.1"/>
    <property type="molecule type" value="Genomic_DNA"/>
</dbReference>
<dbReference type="InterPro" id="IPR009050">
    <property type="entry name" value="Globin-like_sf"/>
</dbReference>
<dbReference type="OrthoDB" id="10433224at2759"/>
<sequence>MRVIGIWAAVKGNKGQAEAFSAEVLDSLLKQNPAYIDFFPNADHIPAFVVMDALTHQAANMQRSKDDRRNAIAELVWLGAKHARYWKVGDAEIRGVIVAVLHTFSIHQAWAPGGAKDLLAVRSLICEMVAVMCRGLVSDAKELTEVKARIQDMKDKVIGKLGKQAPRKKERECKMM</sequence>
<dbReference type="Proteomes" id="UP000070544">
    <property type="component" value="Unassembled WGS sequence"/>
</dbReference>
<evidence type="ECO:0008006" key="3">
    <source>
        <dbReference type="Google" id="ProtNLM"/>
    </source>
</evidence>
<protein>
    <recommendedName>
        <fullName evidence="3">Globin family profile domain-containing protein</fullName>
    </recommendedName>
</protein>